<sequence length="376" mass="43181">MASIPLMEPRRSWSKEALRRPSAWGLKGRFLRSQLEDFDNLLKQAHRRGVRVILDIPLNHTSIKHQWSRNESGNQRPPSNWASVFEGCMWEWMPEIAKYYLHVFGKAQPDLNWGSPDVRKELWKVLRFWLDKGINDFPQDAINCTSKVCNGDLCPDKRLGQPTASGWSDAPISWPSWLEQKANEMFANVPHVHEYLAEMHQQVLPPTLKAAVSKWQTSMADAGGWDTIWMENHYQTRGASRFCKQAEKSRLDVAKLLAMWFCTLRGTVILFQGQELGMKNPEEFSEDMIKDSETRLFWNATHDRLKRGGGSAQKLESAKNAIISKGRDTSRIPIPWNINRETSGGFTTSKAEPWLPTHPRFASLCARTQRKDPKPV</sequence>
<keyword evidence="5" id="KW-1185">Reference proteome</keyword>
<organism evidence="4 5">
    <name type="scientific">Immersiella caudata</name>
    <dbReference type="NCBI Taxonomy" id="314043"/>
    <lineage>
        <taxon>Eukaryota</taxon>
        <taxon>Fungi</taxon>
        <taxon>Dikarya</taxon>
        <taxon>Ascomycota</taxon>
        <taxon>Pezizomycotina</taxon>
        <taxon>Sordariomycetes</taxon>
        <taxon>Sordariomycetidae</taxon>
        <taxon>Sordariales</taxon>
        <taxon>Lasiosphaeriaceae</taxon>
        <taxon>Immersiella</taxon>
    </lineage>
</organism>
<dbReference type="Gene3D" id="3.90.400.10">
    <property type="entry name" value="Oligo-1,6-glucosidase, Domain 2"/>
    <property type="match status" value="1"/>
</dbReference>
<protein>
    <submittedName>
        <fullName evidence="4">Glycoside hydrolase superfamily</fullName>
    </submittedName>
</protein>
<gene>
    <name evidence="4" type="ORF">B0T14DRAFT_570650</name>
</gene>
<dbReference type="GO" id="GO:0000025">
    <property type="term" value="P:maltose catabolic process"/>
    <property type="evidence" value="ECO:0007669"/>
    <property type="project" value="TreeGrafter"/>
</dbReference>
<evidence type="ECO:0000259" key="3">
    <source>
        <dbReference type="SMART" id="SM00642"/>
    </source>
</evidence>
<dbReference type="GO" id="GO:0005987">
    <property type="term" value="P:sucrose catabolic process"/>
    <property type="evidence" value="ECO:0007669"/>
    <property type="project" value="TreeGrafter"/>
</dbReference>
<dbReference type="GO" id="GO:0004575">
    <property type="term" value="F:sucrose alpha-glucosidase activity"/>
    <property type="evidence" value="ECO:0007669"/>
    <property type="project" value="TreeGrafter"/>
</dbReference>
<evidence type="ECO:0000313" key="5">
    <source>
        <dbReference type="Proteomes" id="UP001175000"/>
    </source>
</evidence>
<dbReference type="GO" id="GO:0004574">
    <property type="term" value="F:oligo-1,6-glucosidase activity"/>
    <property type="evidence" value="ECO:0007669"/>
    <property type="project" value="TreeGrafter"/>
</dbReference>
<dbReference type="Pfam" id="PF00128">
    <property type="entry name" value="Alpha-amylase"/>
    <property type="match status" value="2"/>
</dbReference>
<dbReference type="Gene3D" id="3.20.20.80">
    <property type="entry name" value="Glycosidases"/>
    <property type="match status" value="3"/>
</dbReference>
<comment type="similarity">
    <text evidence="1">Belongs to the glycosyl hydrolase 13 family.</text>
</comment>
<accession>A0AA40BV36</accession>
<dbReference type="SUPFAM" id="SSF51445">
    <property type="entry name" value="(Trans)glycosidases"/>
    <property type="match status" value="1"/>
</dbReference>
<keyword evidence="4" id="KW-0378">Hydrolase</keyword>
<dbReference type="InterPro" id="IPR045857">
    <property type="entry name" value="O16G_dom_2"/>
</dbReference>
<evidence type="ECO:0000313" key="4">
    <source>
        <dbReference type="EMBL" id="KAK0614749.1"/>
    </source>
</evidence>
<dbReference type="InterPro" id="IPR017853">
    <property type="entry name" value="GH"/>
</dbReference>
<reference evidence="4" key="1">
    <citation type="submission" date="2023-06" db="EMBL/GenBank/DDBJ databases">
        <title>Genome-scale phylogeny and comparative genomics of the fungal order Sordariales.</title>
        <authorList>
            <consortium name="Lawrence Berkeley National Laboratory"/>
            <person name="Hensen N."/>
            <person name="Bonometti L."/>
            <person name="Westerberg I."/>
            <person name="Brannstrom I.O."/>
            <person name="Guillou S."/>
            <person name="Cros-Aarteil S."/>
            <person name="Calhoun S."/>
            <person name="Haridas S."/>
            <person name="Kuo A."/>
            <person name="Mondo S."/>
            <person name="Pangilinan J."/>
            <person name="Riley R."/>
            <person name="Labutti K."/>
            <person name="Andreopoulos B."/>
            <person name="Lipzen A."/>
            <person name="Chen C."/>
            <person name="Yanf M."/>
            <person name="Daum C."/>
            <person name="Ng V."/>
            <person name="Clum A."/>
            <person name="Steindorff A."/>
            <person name="Ohm R."/>
            <person name="Martin F."/>
            <person name="Silar P."/>
            <person name="Natvig D."/>
            <person name="Lalanne C."/>
            <person name="Gautier V."/>
            <person name="Ament-Velasquez S.L."/>
            <person name="Kruys A."/>
            <person name="Hutchinson M.I."/>
            <person name="Powell A.J."/>
            <person name="Barry K."/>
            <person name="Miller A.N."/>
            <person name="Grigoriev I.V."/>
            <person name="Debuchy R."/>
            <person name="Gladieux P."/>
            <person name="Thoren M.H."/>
            <person name="Johannesson H."/>
        </authorList>
    </citation>
    <scope>NUCLEOTIDE SEQUENCE</scope>
    <source>
        <strain evidence="4">CBS 606.72</strain>
    </source>
</reference>
<dbReference type="GO" id="GO:0033934">
    <property type="term" value="F:glucan 1,4-alpha-maltotriohydrolase activity"/>
    <property type="evidence" value="ECO:0007669"/>
    <property type="project" value="TreeGrafter"/>
</dbReference>
<dbReference type="AlphaFoldDB" id="A0AA40BV36"/>
<name>A0AA40BV36_9PEZI</name>
<feature type="domain" description="Glycosyl hydrolase family 13 catalytic" evidence="3">
    <location>
        <begin position="23"/>
        <end position="304"/>
    </location>
</feature>
<comment type="caution">
    <text evidence="4">The sequence shown here is derived from an EMBL/GenBank/DDBJ whole genome shotgun (WGS) entry which is preliminary data.</text>
</comment>
<dbReference type="Proteomes" id="UP001175000">
    <property type="component" value="Unassembled WGS sequence"/>
</dbReference>
<keyword evidence="2" id="KW-0462">Maltose metabolism</keyword>
<dbReference type="EMBL" id="JAULSU010000006">
    <property type="protein sequence ID" value="KAK0614749.1"/>
    <property type="molecule type" value="Genomic_DNA"/>
</dbReference>
<dbReference type="InterPro" id="IPR006047">
    <property type="entry name" value="GH13_cat_dom"/>
</dbReference>
<dbReference type="PANTHER" id="PTHR10357">
    <property type="entry name" value="ALPHA-AMYLASE FAMILY MEMBER"/>
    <property type="match status" value="1"/>
</dbReference>
<dbReference type="PANTHER" id="PTHR10357:SF232">
    <property type="entry name" value="GLYCOSYL HYDROLASE FAMILY 13 CATALYTIC DOMAIN-CONTAINING PROTEIN"/>
    <property type="match status" value="1"/>
</dbReference>
<dbReference type="SMART" id="SM00642">
    <property type="entry name" value="Aamy"/>
    <property type="match status" value="1"/>
</dbReference>
<proteinExistence type="inferred from homology"/>
<evidence type="ECO:0000256" key="1">
    <source>
        <dbReference type="ARBA" id="ARBA00008061"/>
    </source>
</evidence>
<evidence type="ECO:0000256" key="2">
    <source>
        <dbReference type="ARBA" id="ARBA00026248"/>
    </source>
</evidence>
<dbReference type="GO" id="GO:0004556">
    <property type="term" value="F:alpha-amylase activity"/>
    <property type="evidence" value="ECO:0007669"/>
    <property type="project" value="TreeGrafter"/>
</dbReference>